<feature type="transmembrane region" description="Helical" evidence="6">
    <location>
        <begin position="21"/>
        <end position="41"/>
    </location>
</feature>
<name>A0A8J4YRV5_CHIOP</name>
<dbReference type="GO" id="GO:0005765">
    <property type="term" value="C:lysosomal membrane"/>
    <property type="evidence" value="ECO:0007669"/>
    <property type="project" value="TreeGrafter"/>
</dbReference>
<organism evidence="7 8">
    <name type="scientific">Chionoecetes opilio</name>
    <name type="common">Atlantic snow crab</name>
    <name type="synonym">Cancer opilio</name>
    <dbReference type="NCBI Taxonomy" id="41210"/>
    <lineage>
        <taxon>Eukaryota</taxon>
        <taxon>Metazoa</taxon>
        <taxon>Ecdysozoa</taxon>
        <taxon>Arthropoda</taxon>
        <taxon>Crustacea</taxon>
        <taxon>Multicrustacea</taxon>
        <taxon>Malacostraca</taxon>
        <taxon>Eumalacostraca</taxon>
        <taxon>Eucarida</taxon>
        <taxon>Decapoda</taxon>
        <taxon>Pleocyemata</taxon>
        <taxon>Brachyura</taxon>
        <taxon>Eubrachyura</taxon>
        <taxon>Majoidea</taxon>
        <taxon>Majidae</taxon>
        <taxon>Chionoecetes</taxon>
    </lineage>
</organism>
<keyword evidence="2 6" id="KW-0812">Transmembrane</keyword>
<dbReference type="OrthoDB" id="6366676at2759"/>
<feature type="compositionally biased region" description="Low complexity" evidence="5">
    <location>
        <begin position="253"/>
        <end position="291"/>
    </location>
</feature>
<gene>
    <name evidence="7" type="ORF">GWK47_030282</name>
</gene>
<feature type="region of interest" description="Disordered" evidence="5">
    <location>
        <begin position="234"/>
        <end position="348"/>
    </location>
</feature>
<feature type="transmembrane region" description="Helical" evidence="6">
    <location>
        <begin position="133"/>
        <end position="151"/>
    </location>
</feature>
<feature type="compositionally biased region" description="Polar residues" evidence="5">
    <location>
        <begin position="305"/>
        <end position="329"/>
    </location>
</feature>
<dbReference type="PANTHER" id="PTHR12479:SF10">
    <property type="entry name" value="LYSOSOMAL-ASSOCIATED TRANSMEMBRANE PROTEIN"/>
    <property type="match status" value="1"/>
</dbReference>
<dbReference type="InterPro" id="IPR051115">
    <property type="entry name" value="LAPTM_transporter"/>
</dbReference>
<protein>
    <submittedName>
        <fullName evidence="7">Uncharacterized protein</fullName>
    </submittedName>
</protein>
<dbReference type="EMBL" id="JACEEZ010001139">
    <property type="protein sequence ID" value="KAG0729459.1"/>
    <property type="molecule type" value="Genomic_DNA"/>
</dbReference>
<dbReference type="PANTHER" id="PTHR12479">
    <property type="entry name" value="LYSOSOMAL-ASSOCIATED TRANSMEMBRANE PROTEIN"/>
    <property type="match status" value="1"/>
</dbReference>
<feature type="region of interest" description="Disordered" evidence="5">
    <location>
        <begin position="205"/>
        <end position="224"/>
    </location>
</feature>
<evidence type="ECO:0000256" key="3">
    <source>
        <dbReference type="ARBA" id="ARBA00022989"/>
    </source>
</evidence>
<evidence type="ECO:0000256" key="6">
    <source>
        <dbReference type="SAM" id="Phobius"/>
    </source>
</evidence>
<dbReference type="GO" id="GO:0012505">
    <property type="term" value="C:endomembrane system"/>
    <property type="evidence" value="ECO:0007669"/>
    <property type="project" value="UniProtKB-SubCell"/>
</dbReference>
<dbReference type="AlphaFoldDB" id="A0A8J4YRV5"/>
<dbReference type="Proteomes" id="UP000770661">
    <property type="component" value="Unassembled WGS sequence"/>
</dbReference>
<comment type="subcellular location">
    <subcellularLocation>
        <location evidence="1">Endomembrane system</location>
        <topology evidence="1">Multi-pass membrane protein</topology>
    </subcellularLocation>
</comment>
<proteinExistence type="predicted"/>
<feature type="compositionally biased region" description="Pro residues" evidence="5">
    <location>
        <begin position="292"/>
        <end position="301"/>
    </location>
</feature>
<reference evidence="7" key="1">
    <citation type="submission" date="2020-07" db="EMBL/GenBank/DDBJ databases">
        <title>The High-quality genome of the commercially important snow crab, Chionoecetes opilio.</title>
        <authorList>
            <person name="Jeong J.-H."/>
            <person name="Ryu S."/>
        </authorList>
    </citation>
    <scope>NUCLEOTIDE SEQUENCE</scope>
    <source>
        <strain evidence="7">MADBK_172401_WGS</strain>
        <tissue evidence="7">Digestive gland</tissue>
    </source>
</reference>
<keyword evidence="3 6" id="KW-1133">Transmembrane helix</keyword>
<sequence length="348" mass="38626">MAVCTCRVESCMGCIPLQRGAIIIGFLYLFGSMLETFKYMYVLVEFELKVKQCEETKPRRSPGSPGIVDDDDMKYDIYETLRDELRFCPKGRMLALARSSIIIPIFILFIYFILTALMIHGVRQERSKLIAPWLWWQLSLLVVSLLGIIGLQSLEDFLFKITILVVAMYLFMVVNSYYLKLLQQERNPSRVTVIAMARPRNEMTVSFPSPLKDDPPPPYNSCYIPSEAMYPPPYDNNTATYANSPPPYQSMDPLEPSGSGSAPGESHPNPATTAPTQATQATSSSDNANPVTPNPVTPNPATPNISHSTQDVQEGEASSQDSISISITPEATGERIPLVVKLSTSQNN</sequence>
<keyword evidence="4 6" id="KW-0472">Membrane</keyword>
<comment type="caution">
    <text evidence="7">The sequence shown here is derived from an EMBL/GenBank/DDBJ whole genome shotgun (WGS) entry which is preliminary data.</text>
</comment>
<keyword evidence="8" id="KW-1185">Reference proteome</keyword>
<evidence type="ECO:0000313" key="8">
    <source>
        <dbReference type="Proteomes" id="UP000770661"/>
    </source>
</evidence>
<feature type="transmembrane region" description="Helical" evidence="6">
    <location>
        <begin position="101"/>
        <end position="121"/>
    </location>
</feature>
<evidence type="ECO:0000256" key="1">
    <source>
        <dbReference type="ARBA" id="ARBA00004127"/>
    </source>
</evidence>
<evidence type="ECO:0000256" key="2">
    <source>
        <dbReference type="ARBA" id="ARBA00022692"/>
    </source>
</evidence>
<evidence type="ECO:0000256" key="5">
    <source>
        <dbReference type="SAM" id="MobiDB-lite"/>
    </source>
</evidence>
<evidence type="ECO:0000256" key="4">
    <source>
        <dbReference type="ARBA" id="ARBA00023136"/>
    </source>
</evidence>
<feature type="transmembrane region" description="Helical" evidence="6">
    <location>
        <begin position="157"/>
        <end position="179"/>
    </location>
</feature>
<accession>A0A8J4YRV5</accession>
<evidence type="ECO:0000313" key="7">
    <source>
        <dbReference type="EMBL" id="KAG0729459.1"/>
    </source>
</evidence>